<protein>
    <submittedName>
        <fullName evidence="7">Octaprenyl-diphosphate synthase</fullName>
    </submittedName>
</protein>
<evidence type="ECO:0000256" key="5">
    <source>
        <dbReference type="ARBA" id="ARBA00022842"/>
    </source>
</evidence>
<evidence type="ECO:0000256" key="3">
    <source>
        <dbReference type="ARBA" id="ARBA00022679"/>
    </source>
</evidence>
<dbReference type="SFLD" id="SFLDS00005">
    <property type="entry name" value="Isoprenoid_Synthase_Type_I"/>
    <property type="match status" value="1"/>
</dbReference>
<keyword evidence="4" id="KW-0479">Metal-binding</keyword>
<dbReference type="GO" id="GO:0046872">
    <property type="term" value="F:metal ion binding"/>
    <property type="evidence" value="ECO:0007669"/>
    <property type="project" value="UniProtKB-KW"/>
</dbReference>
<dbReference type="OrthoDB" id="9805316at2"/>
<dbReference type="GO" id="GO:0004659">
    <property type="term" value="F:prenyltransferase activity"/>
    <property type="evidence" value="ECO:0007669"/>
    <property type="project" value="InterPro"/>
</dbReference>
<comment type="cofactor">
    <cofactor evidence="1">
        <name>Mg(2+)</name>
        <dbReference type="ChEBI" id="CHEBI:18420"/>
    </cofactor>
</comment>
<dbReference type="InterPro" id="IPR000092">
    <property type="entry name" value="Polyprenyl_synt"/>
</dbReference>
<accession>A0A212RBR3</accession>
<proteinExistence type="inferred from homology"/>
<evidence type="ECO:0000256" key="4">
    <source>
        <dbReference type="ARBA" id="ARBA00022723"/>
    </source>
</evidence>
<dbReference type="InterPro" id="IPR033749">
    <property type="entry name" value="Polyprenyl_synt_CS"/>
</dbReference>
<dbReference type="Pfam" id="PF00348">
    <property type="entry name" value="polyprenyl_synt"/>
    <property type="match status" value="1"/>
</dbReference>
<name>A0A212RBR3_9CHLR</name>
<dbReference type="PANTHER" id="PTHR12001:SF69">
    <property type="entry name" value="ALL TRANS-POLYPRENYL-DIPHOSPHATE SYNTHASE PDSS1"/>
    <property type="match status" value="1"/>
</dbReference>
<dbReference type="PROSITE" id="PS00723">
    <property type="entry name" value="POLYPRENYL_SYNTHASE_1"/>
    <property type="match status" value="1"/>
</dbReference>
<dbReference type="GO" id="GO:0008299">
    <property type="term" value="P:isoprenoid biosynthetic process"/>
    <property type="evidence" value="ECO:0007669"/>
    <property type="project" value="InterPro"/>
</dbReference>
<organism evidence="7 8">
    <name type="scientific">Thermoflexus hugenholtzii JAD2</name>
    <dbReference type="NCBI Taxonomy" id="877466"/>
    <lineage>
        <taxon>Bacteria</taxon>
        <taxon>Bacillati</taxon>
        <taxon>Chloroflexota</taxon>
        <taxon>Thermoflexia</taxon>
        <taxon>Thermoflexales</taxon>
        <taxon>Thermoflexaceae</taxon>
        <taxon>Thermoflexus</taxon>
    </lineage>
</organism>
<keyword evidence="5" id="KW-0460">Magnesium</keyword>
<dbReference type="AlphaFoldDB" id="A0A212RBR3"/>
<dbReference type="SUPFAM" id="SSF48576">
    <property type="entry name" value="Terpenoid synthases"/>
    <property type="match status" value="1"/>
</dbReference>
<dbReference type="RefSeq" id="WP_088571749.1">
    <property type="nucleotide sequence ID" value="NZ_FYEK01000044.1"/>
</dbReference>
<keyword evidence="3 6" id="KW-0808">Transferase</keyword>
<dbReference type="PROSITE" id="PS00444">
    <property type="entry name" value="POLYPRENYL_SYNTHASE_2"/>
    <property type="match status" value="1"/>
</dbReference>
<dbReference type="Proteomes" id="UP000197025">
    <property type="component" value="Unassembled WGS sequence"/>
</dbReference>
<reference evidence="8" key="1">
    <citation type="submission" date="2017-06" db="EMBL/GenBank/DDBJ databases">
        <authorList>
            <person name="Varghese N."/>
            <person name="Submissions S."/>
        </authorList>
    </citation>
    <scope>NUCLEOTIDE SEQUENCE [LARGE SCALE GENOMIC DNA]</scope>
    <source>
        <strain evidence="8">JAD2</strain>
    </source>
</reference>
<evidence type="ECO:0000256" key="2">
    <source>
        <dbReference type="ARBA" id="ARBA00006706"/>
    </source>
</evidence>
<evidence type="ECO:0000256" key="1">
    <source>
        <dbReference type="ARBA" id="ARBA00001946"/>
    </source>
</evidence>
<sequence length="329" mass="36597">MPPTAHSVQALVHIQEWLQGDLEQVETRMRAIPLTFEPLKTAVDHLLRAGGKRIRPMLVLLTGRLYREADEAMIALAAAVEMLHTATLVHDDLIDGSLLRRGIPTLNAIWTPAATVLTGDYLFAYAASLAAQTENVRVMAIFARTLMTICEGELRQQFGDRAAMLDREDYFRRIYAKTAAMFELATEAAAVLARAPEPQVEALRRYGVDLGMAFQIMDDILDFTGEAQVLGKPVGNDLRQGLITLPVLFYLEEHPGDPVIDRILAGSSGDEDLIREAVERVRNSKAIAQARAEAEAFIRRSQSYLENLPEGPAREALRFLGELVLRRDH</sequence>
<keyword evidence="8" id="KW-1185">Reference proteome</keyword>
<evidence type="ECO:0000313" key="7">
    <source>
        <dbReference type="EMBL" id="SNB69679.1"/>
    </source>
</evidence>
<dbReference type="FunCoup" id="A0A212RBR3">
    <property type="interactions" value="332"/>
</dbReference>
<dbReference type="InterPro" id="IPR008949">
    <property type="entry name" value="Isoprenoid_synthase_dom_sf"/>
</dbReference>
<gene>
    <name evidence="7" type="ORF">SAMN02746019_00010710</name>
</gene>
<evidence type="ECO:0000313" key="8">
    <source>
        <dbReference type="Proteomes" id="UP000197025"/>
    </source>
</evidence>
<dbReference type="InParanoid" id="A0A212RBR3"/>
<evidence type="ECO:0000256" key="6">
    <source>
        <dbReference type="RuleBase" id="RU004466"/>
    </source>
</evidence>
<comment type="similarity">
    <text evidence="2 6">Belongs to the FPP/GGPP synthase family.</text>
</comment>
<dbReference type="CDD" id="cd00685">
    <property type="entry name" value="Trans_IPPS_HT"/>
    <property type="match status" value="1"/>
</dbReference>
<dbReference type="PANTHER" id="PTHR12001">
    <property type="entry name" value="GERANYLGERANYL PYROPHOSPHATE SYNTHASE"/>
    <property type="match status" value="1"/>
</dbReference>
<dbReference type="Gene3D" id="1.10.600.10">
    <property type="entry name" value="Farnesyl Diphosphate Synthase"/>
    <property type="match status" value="1"/>
</dbReference>
<dbReference type="EMBL" id="FYEK01000044">
    <property type="protein sequence ID" value="SNB69679.1"/>
    <property type="molecule type" value="Genomic_DNA"/>
</dbReference>